<dbReference type="Pfam" id="PF00848">
    <property type="entry name" value="Ring_hydroxyl_A"/>
    <property type="match status" value="1"/>
</dbReference>
<dbReference type="InterPro" id="IPR017941">
    <property type="entry name" value="Rieske_2Fe-2S"/>
</dbReference>
<evidence type="ECO:0000313" key="10">
    <source>
        <dbReference type="Proteomes" id="UP000249898"/>
    </source>
</evidence>
<evidence type="ECO:0000256" key="6">
    <source>
        <dbReference type="ARBA" id="ARBA00023014"/>
    </source>
</evidence>
<dbReference type="PRINTS" id="PR00090">
    <property type="entry name" value="RNGDIOXGNASE"/>
</dbReference>
<dbReference type="GO" id="GO:0051537">
    <property type="term" value="F:2 iron, 2 sulfur cluster binding"/>
    <property type="evidence" value="ECO:0007669"/>
    <property type="project" value="UniProtKB-KW"/>
</dbReference>
<reference evidence="9 10" key="1">
    <citation type="submission" date="2016-06" db="EMBL/GenBank/DDBJ databases">
        <title>The sequenced genome of the ice-adhering bacterium Marinomonas primoryensis, from Antarctica.</title>
        <authorList>
            <person name="Graham L."/>
            <person name="Vance T.D.R."/>
            <person name="Davies P.L."/>
        </authorList>
    </citation>
    <scope>NUCLEOTIDE SEQUENCE [LARGE SCALE GENOMIC DNA]</scope>
    <source>
        <strain evidence="9 10">AceL</strain>
    </source>
</reference>
<feature type="domain" description="Rieske" evidence="8">
    <location>
        <begin position="43"/>
        <end position="151"/>
    </location>
</feature>
<evidence type="ECO:0000256" key="7">
    <source>
        <dbReference type="ARBA" id="ARBA00023027"/>
    </source>
</evidence>
<protein>
    <recommendedName>
        <fullName evidence="8">Rieske domain-containing protein</fullName>
    </recommendedName>
</protein>
<dbReference type="GO" id="GO:0016491">
    <property type="term" value="F:oxidoreductase activity"/>
    <property type="evidence" value="ECO:0007669"/>
    <property type="project" value="UniProtKB-KW"/>
</dbReference>
<comment type="cofactor">
    <cofactor evidence="1">
        <name>Fe cation</name>
        <dbReference type="ChEBI" id="CHEBI:24875"/>
    </cofactor>
</comment>
<dbReference type="PANTHER" id="PTHR43756">
    <property type="entry name" value="CHOLINE MONOOXYGENASE, CHLOROPLASTIC"/>
    <property type="match status" value="1"/>
</dbReference>
<evidence type="ECO:0000256" key="3">
    <source>
        <dbReference type="ARBA" id="ARBA00022723"/>
    </source>
</evidence>
<dbReference type="PANTHER" id="PTHR43756:SF5">
    <property type="entry name" value="CHOLINE MONOOXYGENASE, CHLOROPLASTIC"/>
    <property type="match status" value="1"/>
</dbReference>
<keyword evidence="7" id="KW-0520">NAD</keyword>
<dbReference type="CDD" id="cd03469">
    <property type="entry name" value="Rieske_RO_Alpha_N"/>
    <property type="match status" value="1"/>
</dbReference>
<dbReference type="Pfam" id="PF00355">
    <property type="entry name" value="Rieske"/>
    <property type="match status" value="1"/>
</dbReference>
<keyword evidence="3" id="KW-0479">Metal-binding</keyword>
<dbReference type="InterPro" id="IPR015881">
    <property type="entry name" value="ARHD_Rieske_2Fe_2S"/>
</dbReference>
<keyword evidence="5" id="KW-0408">Iron</keyword>
<dbReference type="RefSeq" id="WP_112136136.1">
    <property type="nucleotide sequence ID" value="NZ_CP016181.1"/>
</dbReference>
<proteinExistence type="predicted"/>
<dbReference type="SUPFAM" id="SSF50022">
    <property type="entry name" value="ISP domain"/>
    <property type="match status" value="1"/>
</dbReference>
<dbReference type="AlphaFoldDB" id="A0A2Z4PPL6"/>
<keyword evidence="6" id="KW-0411">Iron-sulfur</keyword>
<evidence type="ECO:0000256" key="4">
    <source>
        <dbReference type="ARBA" id="ARBA00023002"/>
    </source>
</evidence>
<dbReference type="InterPro" id="IPR015879">
    <property type="entry name" value="Ring_hydroxy_dOase_asu_C_dom"/>
</dbReference>
<evidence type="ECO:0000256" key="2">
    <source>
        <dbReference type="ARBA" id="ARBA00022714"/>
    </source>
</evidence>
<keyword evidence="2" id="KW-0001">2Fe-2S</keyword>
<dbReference type="Proteomes" id="UP000249898">
    <property type="component" value="Chromosome"/>
</dbReference>
<dbReference type="Gene3D" id="3.90.380.10">
    <property type="entry name" value="Naphthalene 1,2-dioxygenase Alpha Subunit, Chain A, domain 1"/>
    <property type="match status" value="2"/>
</dbReference>
<dbReference type="InterPro" id="IPR036922">
    <property type="entry name" value="Rieske_2Fe-2S_sf"/>
</dbReference>
<evidence type="ECO:0000313" key="9">
    <source>
        <dbReference type="EMBL" id="AWX99412.1"/>
    </source>
</evidence>
<gene>
    <name evidence="9" type="ORF">A8139_04880</name>
</gene>
<evidence type="ECO:0000256" key="1">
    <source>
        <dbReference type="ARBA" id="ARBA00001962"/>
    </source>
</evidence>
<accession>A0A2Z4PPL6</accession>
<dbReference type="PROSITE" id="PS51296">
    <property type="entry name" value="RIESKE"/>
    <property type="match status" value="1"/>
</dbReference>
<dbReference type="Gene3D" id="2.102.10.10">
    <property type="entry name" value="Rieske [2Fe-2S] iron-sulphur domain"/>
    <property type="match status" value="1"/>
</dbReference>
<dbReference type="EMBL" id="CP016181">
    <property type="protein sequence ID" value="AWX99412.1"/>
    <property type="molecule type" value="Genomic_DNA"/>
</dbReference>
<keyword evidence="4" id="KW-0560">Oxidoreductase</keyword>
<evidence type="ECO:0000256" key="5">
    <source>
        <dbReference type="ARBA" id="ARBA00023004"/>
    </source>
</evidence>
<dbReference type="PROSITE" id="PS00570">
    <property type="entry name" value="RING_HYDROXYL_ALPHA"/>
    <property type="match status" value="1"/>
</dbReference>
<dbReference type="InterPro" id="IPR001663">
    <property type="entry name" value="Rng_hydr_dOase-A"/>
</dbReference>
<name>A0A2Z4PPL6_9GAMM</name>
<dbReference type="CDD" id="cd00680">
    <property type="entry name" value="RHO_alpha_C"/>
    <property type="match status" value="1"/>
</dbReference>
<sequence>MDVNDAIKKFSNSKNNNIAPPGWVYTSKDWFNLEFKNFFSRSWHFFCLSHELDKYGSFRNRNFYNKNYLVIRDKNGGLRAFINSCKHRGAPLTDQKCGRMKSLVCPYHKWGYNLEGKLLNAPGIENIEDVVEYDLNLTSVKVEEEAGLVFINFSEKNNIPSLKEYLDNYLPIVADPHNIKNMRRVHEKNYKLKSNWKLYVEVDMETLHTPYIHKNSIGVQPVEQSPAKGEWIGVFSRSQETVALKPGLRNLGFPFNHGIYGDGLNGTHFSIIYPGFFIVVAQDCMWWIQKTAISHESVAINVGYCFPEETISRSDFESVSKLYFERLDQVIKEDDLITEYQQNGLHADFQGFYTIQESTVLQLDKEIIARTIGWL</sequence>
<organism evidence="9 10">
    <name type="scientific">Marinomonas primoryensis</name>
    <dbReference type="NCBI Taxonomy" id="178399"/>
    <lineage>
        <taxon>Bacteria</taxon>
        <taxon>Pseudomonadati</taxon>
        <taxon>Pseudomonadota</taxon>
        <taxon>Gammaproteobacteria</taxon>
        <taxon>Oceanospirillales</taxon>
        <taxon>Oceanospirillaceae</taxon>
        <taxon>Marinomonas</taxon>
    </lineage>
</organism>
<dbReference type="GO" id="GO:0005506">
    <property type="term" value="F:iron ion binding"/>
    <property type="evidence" value="ECO:0007669"/>
    <property type="project" value="InterPro"/>
</dbReference>
<dbReference type="SUPFAM" id="SSF55961">
    <property type="entry name" value="Bet v1-like"/>
    <property type="match status" value="1"/>
</dbReference>
<dbReference type="OrthoDB" id="9769355at2"/>
<evidence type="ECO:0000259" key="8">
    <source>
        <dbReference type="PROSITE" id="PS51296"/>
    </source>
</evidence>